<sequence>MLVTLIAAARSSSLDDARFGDNRPLDAAGWASVERAVPALAPLAAAELRYCSPTTGSRQTGDVLGLAPLAQPALRDCDMGRWQGLTLREATAREPAAVEFWFGDPRSAPHGGETLIAFVGRVGGWLDTRPAGPHGRVVAVTEPSVIRAAMLYALKAPPFAYWRTEVHPLSVVSLSGGGGRWNLRLG</sequence>
<dbReference type="AlphaFoldDB" id="A0A7X6HZQ1"/>
<keyword evidence="2" id="KW-1185">Reference proteome</keyword>
<proteinExistence type="predicted"/>
<accession>A0A7X6HZQ1</accession>
<dbReference type="EMBL" id="JAAVJD010000115">
    <property type="protein sequence ID" value="NJQ06883.1"/>
    <property type="molecule type" value="Genomic_DNA"/>
</dbReference>
<dbReference type="Gene3D" id="3.40.50.1240">
    <property type="entry name" value="Phosphoglycerate mutase-like"/>
    <property type="match status" value="1"/>
</dbReference>
<dbReference type="RefSeq" id="WP_167971400.1">
    <property type="nucleotide sequence ID" value="NZ_BHZG01000053.1"/>
</dbReference>
<dbReference type="Proteomes" id="UP000578686">
    <property type="component" value="Unassembled WGS sequence"/>
</dbReference>
<protein>
    <submittedName>
        <fullName evidence="1">Histidine phosphatase family protein</fullName>
    </submittedName>
</protein>
<gene>
    <name evidence="1" type="ORF">HCN56_15155</name>
</gene>
<name>A0A7X6HZQ1_9ACTN</name>
<comment type="caution">
    <text evidence="1">The sequence shown here is derived from an EMBL/GenBank/DDBJ whole genome shotgun (WGS) entry which is preliminary data.</text>
</comment>
<evidence type="ECO:0000313" key="1">
    <source>
        <dbReference type="EMBL" id="NJQ06883.1"/>
    </source>
</evidence>
<dbReference type="SUPFAM" id="SSF53254">
    <property type="entry name" value="Phosphoglycerate mutase-like"/>
    <property type="match status" value="1"/>
</dbReference>
<evidence type="ECO:0000313" key="2">
    <source>
        <dbReference type="Proteomes" id="UP000578686"/>
    </source>
</evidence>
<organism evidence="1 2">
    <name type="scientific">Streptomyces lonarensis</name>
    <dbReference type="NCBI Taxonomy" id="700599"/>
    <lineage>
        <taxon>Bacteria</taxon>
        <taxon>Bacillati</taxon>
        <taxon>Actinomycetota</taxon>
        <taxon>Actinomycetes</taxon>
        <taxon>Kitasatosporales</taxon>
        <taxon>Streptomycetaceae</taxon>
        <taxon>Streptomyces</taxon>
    </lineage>
</organism>
<reference evidence="1 2" key="1">
    <citation type="submission" date="2020-03" db="EMBL/GenBank/DDBJ databases">
        <title>Draft genome of Streptomyces sp. ventii, isolated from the Axial Seamount in the Pacific Ocean, and resequencing of the two type strains Streptomyces lonarensis strain NCL 716 and Streptomyces bohaiensis strain 11A07.</title>
        <authorList>
            <person name="Loughran R.M."/>
            <person name="Pfannmuller K.M."/>
            <person name="Wasson B.J."/>
            <person name="Deadmond M.C."/>
            <person name="Paddock B.E."/>
            <person name="Koyack M.J."/>
            <person name="Gallegos D.A."/>
            <person name="Mitchell E.A."/>
            <person name="Ushijima B."/>
            <person name="Saw J.H."/>
            <person name="Mcphail K.L."/>
            <person name="Videau P."/>
        </authorList>
    </citation>
    <scope>NUCLEOTIDE SEQUENCE [LARGE SCALE GENOMIC DNA]</scope>
    <source>
        <strain evidence="1 2">NCL716</strain>
    </source>
</reference>
<dbReference type="InterPro" id="IPR013078">
    <property type="entry name" value="His_Pase_superF_clade-1"/>
</dbReference>
<dbReference type="InterPro" id="IPR029033">
    <property type="entry name" value="His_PPase_superfam"/>
</dbReference>
<dbReference type="Pfam" id="PF00300">
    <property type="entry name" value="His_Phos_1"/>
    <property type="match status" value="1"/>
</dbReference>